<organism evidence="1 2">
    <name type="scientific">Auriscalpium vulgare</name>
    <dbReference type="NCBI Taxonomy" id="40419"/>
    <lineage>
        <taxon>Eukaryota</taxon>
        <taxon>Fungi</taxon>
        <taxon>Dikarya</taxon>
        <taxon>Basidiomycota</taxon>
        <taxon>Agaricomycotina</taxon>
        <taxon>Agaricomycetes</taxon>
        <taxon>Russulales</taxon>
        <taxon>Auriscalpiaceae</taxon>
        <taxon>Auriscalpium</taxon>
    </lineage>
</organism>
<reference evidence="1" key="2">
    <citation type="journal article" date="2022" name="New Phytol.">
        <title>Evolutionary transition to the ectomycorrhizal habit in the genomes of a hyperdiverse lineage of mushroom-forming fungi.</title>
        <authorList>
            <person name="Looney B."/>
            <person name="Miyauchi S."/>
            <person name="Morin E."/>
            <person name="Drula E."/>
            <person name="Courty P.E."/>
            <person name="Kohler A."/>
            <person name="Kuo A."/>
            <person name="LaButti K."/>
            <person name="Pangilinan J."/>
            <person name="Lipzen A."/>
            <person name="Riley R."/>
            <person name="Andreopoulos W."/>
            <person name="He G."/>
            <person name="Johnson J."/>
            <person name="Nolan M."/>
            <person name="Tritt A."/>
            <person name="Barry K.W."/>
            <person name="Grigoriev I.V."/>
            <person name="Nagy L.G."/>
            <person name="Hibbett D."/>
            <person name="Henrissat B."/>
            <person name="Matheny P.B."/>
            <person name="Labbe J."/>
            <person name="Martin F.M."/>
        </authorList>
    </citation>
    <scope>NUCLEOTIDE SEQUENCE</scope>
    <source>
        <strain evidence="1">FP105234-sp</strain>
    </source>
</reference>
<comment type="caution">
    <text evidence="1">The sequence shown here is derived from an EMBL/GenBank/DDBJ whole genome shotgun (WGS) entry which is preliminary data.</text>
</comment>
<accession>A0ACB8RVZ9</accession>
<gene>
    <name evidence="1" type="ORF">FA95DRAFT_1558511</name>
</gene>
<reference evidence="1" key="1">
    <citation type="submission" date="2021-02" db="EMBL/GenBank/DDBJ databases">
        <authorList>
            <consortium name="DOE Joint Genome Institute"/>
            <person name="Ahrendt S."/>
            <person name="Looney B.P."/>
            <person name="Miyauchi S."/>
            <person name="Morin E."/>
            <person name="Drula E."/>
            <person name="Courty P.E."/>
            <person name="Chicoki N."/>
            <person name="Fauchery L."/>
            <person name="Kohler A."/>
            <person name="Kuo A."/>
            <person name="Labutti K."/>
            <person name="Pangilinan J."/>
            <person name="Lipzen A."/>
            <person name="Riley R."/>
            <person name="Andreopoulos W."/>
            <person name="He G."/>
            <person name="Johnson J."/>
            <person name="Barry K.W."/>
            <person name="Grigoriev I.V."/>
            <person name="Nagy L."/>
            <person name="Hibbett D."/>
            <person name="Henrissat B."/>
            <person name="Matheny P.B."/>
            <person name="Labbe J."/>
            <person name="Martin F."/>
        </authorList>
    </citation>
    <scope>NUCLEOTIDE SEQUENCE</scope>
    <source>
        <strain evidence="1">FP105234-sp</strain>
    </source>
</reference>
<dbReference type="Proteomes" id="UP000814033">
    <property type="component" value="Unassembled WGS sequence"/>
</dbReference>
<sequence length="106" mass="11006">MSVSVSAPSRPLVSSPLASSSLAPSRADRQARAPPPHPRVAFPASRPLRPFASIANAFTPAQQPAAHKAAGKPAGAKKGVKLIQPSKNYSGTFVLNLTQAELGRQD</sequence>
<proteinExistence type="predicted"/>
<name>A0ACB8RVZ9_9AGAM</name>
<dbReference type="EMBL" id="MU275894">
    <property type="protein sequence ID" value="KAI0047977.1"/>
    <property type="molecule type" value="Genomic_DNA"/>
</dbReference>
<protein>
    <submittedName>
        <fullName evidence="1">Uncharacterized protein</fullName>
    </submittedName>
</protein>
<keyword evidence="2" id="KW-1185">Reference proteome</keyword>
<evidence type="ECO:0000313" key="2">
    <source>
        <dbReference type="Proteomes" id="UP000814033"/>
    </source>
</evidence>
<evidence type="ECO:0000313" key="1">
    <source>
        <dbReference type="EMBL" id="KAI0047977.1"/>
    </source>
</evidence>